<accession>A0AAE3UJ48</accession>
<proteinExistence type="predicted"/>
<keyword evidence="3" id="KW-1185">Reference proteome</keyword>
<dbReference type="EMBL" id="JASJOU010000012">
    <property type="protein sequence ID" value="MDJ1504603.1"/>
    <property type="molecule type" value="Genomic_DNA"/>
</dbReference>
<dbReference type="Proteomes" id="UP001232063">
    <property type="component" value="Unassembled WGS sequence"/>
</dbReference>
<protein>
    <submittedName>
        <fullName evidence="2">Uncharacterized protein</fullName>
    </submittedName>
</protein>
<reference evidence="2" key="1">
    <citation type="submission" date="2023-05" db="EMBL/GenBank/DDBJ databases">
        <authorList>
            <person name="Zhang X."/>
        </authorList>
    </citation>
    <scope>NUCLEOTIDE SEQUENCE</scope>
    <source>
        <strain evidence="2">BD1B2-1</strain>
    </source>
</reference>
<evidence type="ECO:0000256" key="1">
    <source>
        <dbReference type="SAM" id="Coils"/>
    </source>
</evidence>
<feature type="coiled-coil region" evidence="1">
    <location>
        <begin position="76"/>
        <end position="103"/>
    </location>
</feature>
<sequence length="238" mass="28031">MPKYHTNKTAIRKYKSEYHRLLAHEARLNEQLHHLLKRIKAIQKDEEQSLANQTLLITLLAHATQQKAELEAQPASKERDKQLKKAEKEYKEVNAQYKRNEYHLAVLEKKKDKDNAAKYILKELKRDQVRIRAKAAYDIWKRLEQEEQYEFMDFELFKALYFVKQIKQADFQKETTIQKALKRTTLSLPKPTETTTRFIPFVYVTRNSGAVVPSHHSTNFSRITITSSLSSVDERVGL</sequence>
<dbReference type="RefSeq" id="WP_314516040.1">
    <property type="nucleotide sequence ID" value="NZ_JASJOU010000012.1"/>
</dbReference>
<keyword evidence="1" id="KW-0175">Coiled coil</keyword>
<gene>
    <name evidence="2" type="ORF">QNI22_28335</name>
</gene>
<evidence type="ECO:0000313" key="3">
    <source>
        <dbReference type="Proteomes" id="UP001232063"/>
    </source>
</evidence>
<name>A0AAE3UJ48_9BACT</name>
<organism evidence="2 3">
    <name type="scientific">Xanthocytophaga agilis</name>
    <dbReference type="NCBI Taxonomy" id="3048010"/>
    <lineage>
        <taxon>Bacteria</taxon>
        <taxon>Pseudomonadati</taxon>
        <taxon>Bacteroidota</taxon>
        <taxon>Cytophagia</taxon>
        <taxon>Cytophagales</taxon>
        <taxon>Rhodocytophagaceae</taxon>
        <taxon>Xanthocytophaga</taxon>
    </lineage>
</organism>
<evidence type="ECO:0000313" key="2">
    <source>
        <dbReference type="EMBL" id="MDJ1504603.1"/>
    </source>
</evidence>
<comment type="caution">
    <text evidence="2">The sequence shown here is derived from an EMBL/GenBank/DDBJ whole genome shotgun (WGS) entry which is preliminary data.</text>
</comment>
<dbReference type="AlphaFoldDB" id="A0AAE3UJ48"/>
<feature type="coiled-coil region" evidence="1">
    <location>
        <begin position="11"/>
        <end position="45"/>
    </location>
</feature>